<dbReference type="EMBL" id="JABWDY010001586">
    <property type="protein sequence ID" value="KAF5207298.1"/>
    <property type="molecule type" value="Genomic_DNA"/>
</dbReference>
<dbReference type="NCBIfam" id="TIGR00756">
    <property type="entry name" value="PPR"/>
    <property type="match status" value="1"/>
</dbReference>
<gene>
    <name evidence="2" type="ORF">FRX31_003116</name>
</gene>
<evidence type="ECO:0000256" key="1">
    <source>
        <dbReference type="ARBA" id="ARBA00022737"/>
    </source>
</evidence>
<comment type="caution">
    <text evidence="2">The sequence shown here is derived from an EMBL/GenBank/DDBJ whole genome shotgun (WGS) entry which is preliminary data.</text>
</comment>
<dbReference type="InterPro" id="IPR002885">
    <property type="entry name" value="PPR_rpt"/>
</dbReference>
<dbReference type="PANTHER" id="PTHR47926:SF347">
    <property type="entry name" value="PENTATRICOPEPTIDE REPEAT-CONTAINING PROTEIN"/>
    <property type="match status" value="1"/>
</dbReference>
<reference evidence="2 3" key="1">
    <citation type="submission" date="2020-06" db="EMBL/GenBank/DDBJ databases">
        <title>Transcriptomic and genomic resources for Thalictrum thalictroides and T. hernandezii: Facilitating candidate gene discovery in an emerging model plant lineage.</title>
        <authorList>
            <person name="Arias T."/>
            <person name="Riano-Pachon D.M."/>
            <person name="Di Stilio V.S."/>
        </authorList>
    </citation>
    <scope>NUCLEOTIDE SEQUENCE [LARGE SCALE GENOMIC DNA]</scope>
    <source>
        <strain evidence="3">cv. WT478/WT964</strain>
        <tissue evidence="2">Leaves</tissue>
    </source>
</reference>
<dbReference type="AlphaFoldDB" id="A0A7J6XEC6"/>
<keyword evidence="1" id="KW-0677">Repeat</keyword>
<dbReference type="Proteomes" id="UP000554482">
    <property type="component" value="Unassembled WGS sequence"/>
</dbReference>
<accession>A0A7J6XEC6</accession>
<dbReference type="GO" id="GO:0003723">
    <property type="term" value="F:RNA binding"/>
    <property type="evidence" value="ECO:0007669"/>
    <property type="project" value="InterPro"/>
</dbReference>
<dbReference type="InterPro" id="IPR046960">
    <property type="entry name" value="PPR_At4g14850-like_plant"/>
</dbReference>
<dbReference type="Gene3D" id="1.25.40.10">
    <property type="entry name" value="Tetratricopeptide repeat domain"/>
    <property type="match status" value="3"/>
</dbReference>
<sequence length="259" mass="29042">MVSADWSIMLPSDLWYFIDKKLDIAADRVRFGAVWYSRNGCGAEAFTLFWKMQVRGLKPTQYTLGSVLRECSKTAELLREQIHAHVVKTRFDDNVFDDTEVGFEDYKIVGNALVDMYAKGGCLSSAFSVFHSMLECDMVSWTSLITSYAHCVDALNLFCNMRTANIHPDQFIARGYSSSGEFTILAIGCQFHGKFIRSGLGLSFSVDNSLTTMYAKCCCLEEACQAFGFILLWDVVSWTALIIGYAQNGKGRESLLLYA</sequence>
<proteinExistence type="predicted"/>
<keyword evidence="3" id="KW-1185">Reference proteome</keyword>
<protein>
    <submittedName>
        <fullName evidence="2">Pentatricopeptide repeat-containing protein</fullName>
    </submittedName>
</protein>
<organism evidence="2 3">
    <name type="scientific">Thalictrum thalictroides</name>
    <name type="common">Rue-anemone</name>
    <name type="synonym">Anemone thalictroides</name>
    <dbReference type="NCBI Taxonomy" id="46969"/>
    <lineage>
        <taxon>Eukaryota</taxon>
        <taxon>Viridiplantae</taxon>
        <taxon>Streptophyta</taxon>
        <taxon>Embryophyta</taxon>
        <taxon>Tracheophyta</taxon>
        <taxon>Spermatophyta</taxon>
        <taxon>Magnoliopsida</taxon>
        <taxon>Ranunculales</taxon>
        <taxon>Ranunculaceae</taxon>
        <taxon>Thalictroideae</taxon>
        <taxon>Thalictrum</taxon>
    </lineage>
</organism>
<dbReference type="InterPro" id="IPR011990">
    <property type="entry name" value="TPR-like_helical_dom_sf"/>
</dbReference>
<dbReference type="Pfam" id="PF01535">
    <property type="entry name" value="PPR"/>
    <property type="match status" value="3"/>
</dbReference>
<dbReference type="OrthoDB" id="185373at2759"/>
<evidence type="ECO:0000313" key="2">
    <source>
        <dbReference type="EMBL" id="KAF5207298.1"/>
    </source>
</evidence>
<dbReference type="PANTHER" id="PTHR47926">
    <property type="entry name" value="PENTATRICOPEPTIDE REPEAT-CONTAINING PROTEIN"/>
    <property type="match status" value="1"/>
</dbReference>
<evidence type="ECO:0000313" key="3">
    <source>
        <dbReference type="Proteomes" id="UP000554482"/>
    </source>
</evidence>
<name>A0A7J6XEC6_THATH</name>
<dbReference type="GO" id="GO:0009451">
    <property type="term" value="P:RNA modification"/>
    <property type="evidence" value="ECO:0007669"/>
    <property type="project" value="InterPro"/>
</dbReference>